<dbReference type="Pfam" id="PF10242">
    <property type="entry name" value="L_HMGIC_fpl"/>
    <property type="match status" value="1"/>
</dbReference>
<keyword evidence="3 5" id="KW-1133">Transmembrane helix</keyword>
<keyword evidence="2 5" id="KW-0812">Transmembrane</keyword>
<evidence type="ECO:0000256" key="4">
    <source>
        <dbReference type="ARBA" id="ARBA00023136"/>
    </source>
</evidence>
<evidence type="ECO:0000256" key="3">
    <source>
        <dbReference type="ARBA" id="ARBA00022989"/>
    </source>
</evidence>
<dbReference type="PANTHER" id="PTHR12489:SF1">
    <property type="entry name" value="LP10272P"/>
    <property type="match status" value="1"/>
</dbReference>
<dbReference type="WBParaSite" id="ECPE_0000754401-mRNA-1">
    <property type="protein sequence ID" value="ECPE_0000754401-mRNA-1"/>
    <property type="gene ID" value="ECPE_0000754401"/>
</dbReference>
<dbReference type="GO" id="GO:0016020">
    <property type="term" value="C:membrane"/>
    <property type="evidence" value="ECO:0007669"/>
    <property type="project" value="UniProtKB-SubCell"/>
</dbReference>
<evidence type="ECO:0000313" key="8">
    <source>
        <dbReference type="WBParaSite" id="ECPE_0000754401-mRNA-1"/>
    </source>
</evidence>
<dbReference type="AlphaFoldDB" id="A0A183AKP3"/>
<sequence>MIALYILLVAGLIIWPIGWDSVTIREVCGGAVGPYTKGNCEFGWGPIAAGFGTLLLFISSLLAGAVDKSLSTHAATRQMLLDGKTCVFLH</sequence>
<name>A0A183AKP3_9TREM</name>
<reference evidence="6 7" key="2">
    <citation type="submission" date="2018-11" db="EMBL/GenBank/DDBJ databases">
        <authorList>
            <consortium name="Pathogen Informatics"/>
        </authorList>
    </citation>
    <scope>NUCLEOTIDE SEQUENCE [LARGE SCALE GENOMIC DNA]</scope>
    <source>
        <strain evidence="6 7">Egypt</strain>
    </source>
</reference>
<dbReference type="PANTHER" id="PTHR12489">
    <property type="entry name" value="LIPOMA HMGIC FUSION PARTNER-LIKE PROTEIN"/>
    <property type="match status" value="1"/>
</dbReference>
<evidence type="ECO:0000313" key="7">
    <source>
        <dbReference type="Proteomes" id="UP000272942"/>
    </source>
</evidence>
<evidence type="ECO:0000256" key="1">
    <source>
        <dbReference type="ARBA" id="ARBA00004141"/>
    </source>
</evidence>
<evidence type="ECO:0000256" key="2">
    <source>
        <dbReference type="ARBA" id="ARBA00022692"/>
    </source>
</evidence>
<reference evidence="8" key="1">
    <citation type="submission" date="2016-06" db="UniProtKB">
        <authorList>
            <consortium name="WormBaseParasite"/>
        </authorList>
    </citation>
    <scope>IDENTIFICATION</scope>
</reference>
<evidence type="ECO:0000313" key="6">
    <source>
        <dbReference type="EMBL" id="VDP81366.1"/>
    </source>
</evidence>
<dbReference type="EMBL" id="UZAN01044741">
    <property type="protein sequence ID" value="VDP81366.1"/>
    <property type="molecule type" value="Genomic_DNA"/>
</dbReference>
<feature type="transmembrane region" description="Helical" evidence="5">
    <location>
        <begin position="44"/>
        <end position="66"/>
    </location>
</feature>
<gene>
    <name evidence="6" type="ORF">ECPE_LOCUS7528</name>
</gene>
<protein>
    <submittedName>
        <fullName evidence="8">Lipoma HMGIC fusion partner-like 4 protein</fullName>
    </submittedName>
</protein>
<keyword evidence="7" id="KW-1185">Reference proteome</keyword>
<organism evidence="8">
    <name type="scientific">Echinostoma caproni</name>
    <dbReference type="NCBI Taxonomy" id="27848"/>
    <lineage>
        <taxon>Eukaryota</taxon>
        <taxon>Metazoa</taxon>
        <taxon>Spiralia</taxon>
        <taxon>Lophotrochozoa</taxon>
        <taxon>Platyhelminthes</taxon>
        <taxon>Trematoda</taxon>
        <taxon>Digenea</taxon>
        <taxon>Plagiorchiida</taxon>
        <taxon>Echinostomata</taxon>
        <taxon>Echinostomatoidea</taxon>
        <taxon>Echinostomatidae</taxon>
        <taxon>Echinostoma</taxon>
    </lineage>
</organism>
<keyword evidence="4 5" id="KW-0472">Membrane</keyword>
<evidence type="ECO:0000256" key="5">
    <source>
        <dbReference type="SAM" id="Phobius"/>
    </source>
</evidence>
<dbReference type="OrthoDB" id="5975578at2759"/>
<proteinExistence type="predicted"/>
<accession>A0A183AKP3</accession>
<dbReference type="InterPro" id="IPR019372">
    <property type="entry name" value="LHFPL"/>
</dbReference>
<dbReference type="Proteomes" id="UP000272942">
    <property type="component" value="Unassembled WGS sequence"/>
</dbReference>
<comment type="subcellular location">
    <subcellularLocation>
        <location evidence="1">Membrane</location>
        <topology evidence="1">Multi-pass membrane protein</topology>
    </subcellularLocation>
</comment>